<evidence type="ECO:0000256" key="10">
    <source>
        <dbReference type="PROSITE-ProRule" id="PRU00027"/>
    </source>
</evidence>
<dbReference type="PROSITE" id="PS50808">
    <property type="entry name" value="ZF_BED"/>
    <property type="match status" value="1"/>
</dbReference>
<reference evidence="14" key="1">
    <citation type="journal article" date="2021" name="bioRxiv">
        <title>Whole Genome Assembly and Annotation of Northern Wild Rice, Zizania palustris L., Supports a Whole Genome Duplication in the Zizania Genus.</title>
        <authorList>
            <person name="Haas M."/>
            <person name="Kono T."/>
            <person name="Macchietto M."/>
            <person name="Millas R."/>
            <person name="McGilp L."/>
            <person name="Shao M."/>
            <person name="Duquette J."/>
            <person name="Hirsch C.N."/>
            <person name="Kimball J."/>
        </authorList>
    </citation>
    <scope>NUCLEOTIDE SEQUENCE</scope>
    <source>
        <tissue evidence="14">Fresh leaf tissue</tissue>
    </source>
</reference>
<dbReference type="GO" id="GO:0046983">
    <property type="term" value="F:protein dimerization activity"/>
    <property type="evidence" value="ECO:0007669"/>
    <property type="project" value="InterPro"/>
</dbReference>
<evidence type="ECO:0000256" key="3">
    <source>
        <dbReference type="ARBA" id="ARBA00022723"/>
    </source>
</evidence>
<evidence type="ECO:0000313" key="15">
    <source>
        <dbReference type="Proteomes" id="UP000729402"/>
    </source>
</evidence>
<keyword evidence="5" id="KW-0862">Zinc</keyword>
<dbReference type="InterPro" id="IPR008906">
    <property type="entry name" value="HATC_C_dom"/>
</dbReference>
<accession>A0A8J5SI27</accession>
<keyword evidence="8" id="KW-0804">Transcription</keyword>
<keyword evidence="4 10" id="KW-0863">Zinc-finger</keyword>
<comment type="subunit">
    <text evidence="2">Homodimer.</text>
</comment>
<gene>
    <name evidence="13" type="ORF">GUJ93_ZPchr0006g40736</name>
    <name evidence="14" type="ORF">GUJ93_ZPchr0006g42464</name>
</gene>
<evidence type="ECO:0000313" key="14">
    <source>
        <dbReference type="EMBL" id="KAG8072718.1"/>
    </source>
</evidence>
<dbReference type="EMBL" id="JAAALK010000283">
    <property type="protein sequence ID" value="KAG8072718.1"/>
    <property type="molecule type" value="Genomic_DNA"/>
</dbReference>
<name>A0A8J5SI27_ZIZPA</name>
<keyword evidence="7" id="KW-0238">DNA-binding</keyword>
<evidence type="ECO:0000256" key="7">
    <source>
        <dbReference type="ARBA" id="ARBA00023125"/>
    </source>
</evidence>
<dbReference type="InterPro" id="IPR052035">
    <property type="entry name" value="ZnF_BED_domain_contain"/>
</dbReference>
<evidence type="ECO:0000259" key="12">
    <source>
        <dbReference type="PROSITE" id="PS50808"/>
    </source>
</evidence>
<dbReference type="Proteomes" id="UP000729402">
    <property type="component" value="Unassembled WGS sequence"/>
</dbReference>
<feature type="compositionally biased region" description="Basic and acidic residues" evidence="11">
    <location>
        <begin position="1"/>
        <end position="30"/>
    </location>
</feature>
<evidence type="ECO:0000256" key="6">
    <source>
        <dbReference type="ARBA" id="ARBA00023015"/>
    </source>
</evidence>
<dbReference type="SMART" id="SM00614">
    <property type="entry name" value="ZnF_BED"/>
    <property type="match status" value="1"/>
</dbReference>
<dbReference type="AlphaFoldDB" id="A0A8J5SI27"/>
<dbReference type="OrthoDB" id="1733466at2759"/>
<evidence type="ECO:0000256" key="1">
    <source>
        <dbReference type="ARBA" id="ARBA00004123"/>
    </source>
</evidence>
<dbReference type="EMBL" id="JAAALK010000283">
    <property type="protein sequence ID" value="KAG8072717.1"/>
    <property type="molecule type" value="Genomic_DNA"/>
</dbReference>
<keyword evidence="6" id="KW-0805">Transcription regulation</keyword>
<organism evidence="14 15">
    <name type="scientific">Zizania palustris</name>
    <name type="common">Northern wild rice</name>
    <dbReference type="NCBI Taxonomy" id="103762"/>
    <lineage>
        <taxon>Eukaryota</taxon>
        <taxon>Viridiplantae</taxon>
        <taxon>Streptophyta</taxon>
        <taxon>Embryophyta</taxon>
        <taxon>Tracheophyta</taxon>
        <taxon>Spermatophyta</taxon>
        <taxon>Magnoliopsida</taxon>
        <taxon>Liliopsida</taxon>
        <taxon>Poales</taxon>
        <taxon>Poaceae</taxon>
        <taxon>BOP clade</taxon>
        <taxon>Oryzoideae</taxon>
        <taxon>Oryzeae</taxon>
        <taxon>Zizaniinae</taxon>
        <taxon>Zizania</taxon>
    </lineage>
</organism>
<keyword evidence="9" id="KW-0539">Nucleus</keyword>
<evidence type="ECO:0000256" key="2">
    <source>
        <dbReference type="ARBA" id="ARBA00011738"/>
    </source>
</evidence>
<dbReference type="PANTHER" id="PTHR46481:SF10">
    <property type="entry name" value="ZINC FINGER BED DOMAIN-CONTAINING PROTEIN 39"/>
    <property type="match status" value="1"/>
</dbReference>
<dbReference type="PANTHER" id="PTHR46481">
    <property type="entry name" value="ZINC FINGER BED DOMAIN-CONTAINING PROTEIN 4"/>
    <property type="match status" value="1"/>
</dbReference>
<evidence type="ECO:0000256" key="8">
    <source>
        <dbReference type="ARBA" id="ARBA00023163"/>
    </source>
</evidence>
<dbReference type="Pfam" id="PF05699">
    <property type="entry name" value="Dimer_Tnp_hAT"/>
    <property type="match status" value="1"/>
</dbReference>
<dbReference type="GO" id="GO:0003677">
    <property type="term" value="F:DNA binding"/>
    <property type="evidence" value="ECO:0007669"/>
    <property type="project" value="UniProtKB-KW"/>
</dbReference>
<evidence type="ECO:0000313" key="13">
    <source>
        <dbReference type="EMBL" id="KAG8072717.1"/>
    </source>
</evidence>
<evidence type="ECO:0000256" key="4">
    <source>
        <dbReference type="ARBA" id="ARBA00022771"/>
    </source>
</evidence>
<protein>
    <recommendedName>
        <fullName evidence="12">BED-type domain-containing protein</fullName>
    </recommendedName>
</protein>
<evidence type="ECO:0000256" key="9">
    <source>
        <dbReference type="ARBA" id="ARBA00023242"/>
    </source>
</evidence>
<dbReference type="InterPro" id="IPR003656">
    <property type="entry name" value="Znf_BED"/>
</dbReference>
<reference evidence="14" key="2">
    <citation type="submission" date="2021-02" db="EMBL/GenBank/DDBJ databases">
        <authorList>
            <person name="Kimball J.A."/>
            <person name="Haas M.W."/>
            <person name="Macchietto M."/>
            <person name="Kono T."/>
            <person name="Duquette J."/>
            <person name="Shao M."/>
        </authorList>
    </citation>
    <scope>NUCLEOTIDE SEQUENCE</scope>
    <source>
        <tissue evidence="14">Fresh leaf tissue</tissue>
    </source>
</reference>
<dbReference type="GO" id="GO:0005634">
    <property type="term" value="C:nucleus"/>
    <property type="evidence" value="ECO:0007669"/>
    <property type="project" value="UniProtKB-SubCell"/>
</dbReference>
<dbReference type="InterPro" id="IPR025525">
    <property type="entry name" value="hAT-like_transposase_RNase-H"/>
</dbReference>
<sequence>MEPRDDPTSINHELRLLGDTEDGDMGRDDLFGSTAGIADSNDLNPSPNVTVGEGEARDEQTPNVPDSARSGSKKRARSSTSSVWLDFEALYKMQDGSNVRYAAKCHLCKAQLSANSAGGTGHLIRHLKACKLKHARTLSAMSQSMLQFNPDGSIRGWEYCPLVARMQLVRLIARDDLPISFGESVAFVEYLKLAHNPKFTPVSRFTTARDIAKYFTERRGKVIESLTCVSSVALTSDIWSGNAKEDYLSVVAHYVNNCWQLEKRIIALTLIDCSHTGENIAERVHAVVSAYGLSEKVFSITLDNASSNTSAIVKLSPTLSAYVGPMFVHQCCACHIINLIVKAGLKRLKPWLDAFRTAIAFLNSSNQRIASFKSYCMSMGVRPRKFGLDMDVRWNSTYLMLKHLIPYKSTFSVFIQTQYHPTERETLLSDAHWYIAEKVLTFLELFYDSTVALSAVYQPTSTKILHHILDFAGHLRKYENDDLLREIVVPMKSKYLKYWKNIPMLYAFAFIMDPRAKMRGFTKALSLLSQLVGTDYSSYLSEVRSNLTNLFNKYYSKFGSVIVQMPDQEPSTGKKETDWGKLYGPSITESTSTSGFGSGISTSSSSPFFMTTSASALLQAATSGTGIGSELSTYLDSDTVNQYSDSFQILNWWNEHKQTYPVLSILAKDIITVPVSTISSESAFSLTGRIIEDRRRRLKPEMVEMLACIKDWEAADARMQHTVDDKVLQEFYANFGLDDESYV</sequence>
<dbReference type="GO" id="GO:0008270">
    <property type="term" value="F:zinc ion binding"/>
    <property type="evidence" value="ECO:0007669"/>
    <property type="project" value="UniProtKB-KW"/>
</dbReference>
<comment type="subcellular location">
    <subcellularLocation>
        <location evidence="1">Nucleus</location>
    </subcellularLocation>
</comment>
<comment type="caution">
    <text evidence="14">The sequence shown here is derived from an EMBL/GenBank/DDBJ whole genome shotgun (WGS) entry which is preliminary data.</text>
</comment>
<evidence type="ECO:0000256" key="11">
    <source>
        <dbReference type="SAM" id="MobiDB-lite"/>
    </source>
</evidence>
<feature type="domain" description="BED-type" evidence="12">
    <location>
        <begin position="78"/>
        <end position="141"/>
    </location>
</feature>
<feature type="region of interest" description="Disordered" evidence="11">
    <location>
        <begin position="1"/>
        <end position="75"/>
    </location>
</feature>
<proteinExistence type="predicted"/>
<evidence type="ECO:0000256" key="5">
    <source>
        <dbReference type="ARBA" id="ARBA00022833"/>
    </source>
</evidence>
<dbReference type="Pfam" id="PF14372">
    <property type="entry name" value="hAT-like_RNase-H"/>
    <property type="match status" value="1"/>
</dbReference>
<keyword evidence="3" id="KW-0479">Metal-binding</keyword>
<keyword evidence="15" id="KW-1185">Reference proteome</keyword>